<dbReference type="EMBL" id="MCFA01000257">
    <property type="protein sequence ID" value="ORX96428.1"/>
    <property type="molecule type" value="Genomic_DNA"/>
</dbReference>
<evidence type="ECO:0000313" key="1">
    <source>
        <dbReference type="EMBL" id="ORX96428.1"/>
    </source>
</evidence>
<evidence type="ECO:0000313" key="2">
    <source>
        <dbReference type="Proteomes" id="UP000193144"/>
    </source>
</evidence>
<keyword evidence="2" id="KW-1185">Reference proteome</keyword>
<organism evidence="1 2">
    <name type="scientific">Clohesyomyces aquaticus</name>
    <dbReference type="NCBI Taxonomy" id="1231657"/>
    <lineage>
        <taxon>Eukaryota</taxon>
        <taxon>Fungi</taxon>
        <taxon>Dikarya</taxon>
        <taxon>Ascomycota</taxon>
        <taxon>Pezizomycotina</taxon>
        <taxon>Dothideomycetes</taxon>
        <taxon>Pleosporomycetidae</taxon>
        <taxon>Pleosporales</taxon>
        <taxon>Lindgomycetaceae</taxon>
        <taxon>Clohesyomyces</taxon>
    </lineage>
</organism>
<sequence length="143" mass="15841">MACVERIKVISCLDGHLDPRVLEGRCQPIDSSVLILSKTGRAWPRMRTSTFQNNTGGSPLHDLTPPSAFCPRLCLLCHFLLASAKRRLENAHEPDCICLTGTRVCNRHLLGGVASRPLRVGWSQPRQTCLPSPSRAFQSSHTR</sequence>
<comment type="caution">
    <text evidence="1">The sequence shown here is derived from an EMBL/GenBank/DDBJ whole genome shotgun (WGS) entry which is preliminary data.</text>
</comment>
<dbReference type="Proteomes" id="UP000193144">
    <property type="component" value="Unassembled WGS sequence"/>
</dbReference>
<protein>
    <submittedName>
        <fullName evidence="1">Uncharacterized protein</fullName>
    </submittedName>
</protein>
<accession>A0A1Y1YEN7</accession>
<gene>
    <name evidence="1" type="ORF">BCR34DRAFT_180587</name>
</gene>
<reference evidence="1 2" key="1">
    <citation type="submission" date="2016-07" db="EMBL/GenBank/DDBJ databases">
        <title>Pervasive Adenine N6-methylation of Active Genes in Fungi.</title>
        <authorList>
            <consortium name="DOE Joint Genome Institute"/>
            <person name="Mondo S.J."/>
            <person name="Dannebaum R.O."/>
            <person name="Kuo R.C."/>
            <person name="Labutti K."/>
            <person name="Haridas S."/>
            <person name="Kuo A."/>
            <person name="Salamov A."/>
            <person name="Ahrendt S.R."/>
            <person name="Lipzen A."/>
            <person name="Sullivan W."/>
            <person name="Andreopoulos W.B."/>
            <person name="Clum A."/>
            <person name="Lindquist E."/>
            <person name="Daum C."/>
            <person name="Ramamoorthy G.K."/>
            <person name="Gryganskyi A."/>
            <person name="Culley D."/>
            <person name="Magnuson J.K."/>
            <person name="James T.Y."/>
            <person name="O'Malley M.A."/>
            <person name="Stajich J.E."/>
            <person name="Spatafora J.W."/>
            <person name="Visel A."/>
            <person name="Grigoriev I.V."/>
        </authorList>
    </citation>
    <scope>NUCLEOTIDE SEQUENCE [LARGE SCALE GENOMIC DNA]</scope>
    <source>
        <strain evidence="1 2">CBS 115471</strain>
    </source>
</reference>
<proteinExistence type="predicted"/>
<dbReference type="AlphaFoldDB" id="A0A1Y1YEN7"/>
<name>A0A1Y1YEN7_9PLEO</name>